<dbReference type="SMART" id="SM00248">
    <property type="entry name" value="ANK"/>
    <property type="match status" value="5"/>
</dbReference>
<comment type="caution">
    <text evidence="4">The sequence shown here is derived from an EMBL/GenBank/DDBJ whole genome shotgun (WGS) entry which is preliminary data.</text>
</comment>
<name>A0A8K1CET7_PYTOL</name>
<sequence>MSALVTLPALAVDAIVCFLTFLDHRDLLLLCKSMRDSAWHEVILSNQRLAFPPELQDARACMAVMQPLIRSYFTAFRLADTDVLGDLIQAFPRVRRLKISTQEVKWGTSGRNERKVTLDTQRLSPLTQSLVYLDLSRSGVSDLRPLAQLVQLEELNLSRNDSLRSLDPLQALVRVRVLDVSHTYVSQITCVSAMQALASLDISDTRVDTLAPLSELQHLHTVKIRQNRTNTIALEDLCNSLRVLELGSAMTTLTFNHLQKLQKLEVYWVDQPMIQAISTLVNLQELEIGQITYGVTISSLGSLIQLRVLRVMVNSVAEVALLRSLRHLKELVIRAQEYRSQSRDFEFFGNFPALEKLEYVCADALSTNSDSIACTGLQSLILNCNQARFGLNQGPAQIPLVIPENLLRRNPDLRLLEIQENYRDILQSLEELAAESMTALHFAATAGHLEVMEVLFEYGADVHKRAGYGDTPLHYAVRSSSLDTVTLLVVHGANVNARNEWGETPLHLVHYEDRMAVLLQHGADPEAASDDGSTPLYMAACNKNLPAVETLLAHGANVNRANERGQTPLLGAVRDGDLETLRTLLEHGADVNAVSRKGVTALQDAERSGAVDKIRLLAEYLSP</sequence>
<dbReference type="InterPro" id="IPR002110">
    <property type="entry name" value="Ankyrin_rpt"/>
</dbReference>
<gene>
    <name evidence="4" type="ORF">Poli38472_009632</name>
</gene>
<dbReference type="PROSITE" id="PS50297">
    <property type="entry name" value="ANK_REP_REGION"/>
    <property type="match status" value="4"/>
</dbReference>
<dbReference type="SUPFAM" id="SSF48403">
    <property type="entry name" value="Ankyrin repeat"/>
    <property type="match status" value="1"/>
</dbReference>
<proteinExistence type="predicted"/>
<dbReference type="AlphaFoldDB" id="A0A8K1CET7"/>
<evidence type="ECO:0000256" key="1">
    <source>
        <dbReference type="ARBA" id="ARBA00022737"/>
    </source>
</evidence>
<keyword evidence="2 3" id="KW-0040">ANK repeat</keyword>
<evidence type="ECO:0000256" key="3">
    <source>
        <dbReference type="PROSITE-ProRule" id="PRU00023"/>
    </source>
</evidence>
<dbReference type="PROSITE" id="PS51450">
    <property type="entry name" value="LRR"/>
    <property type="match status" value="1"/>
</dbReference>
<dbReference type="PANTHER" id="PTHR24171:SF9">
    <property type="entry name" value="ANKYRIN REPEAT DOMAIN-CONTAINING PROTEIN 39"/>
    <property type="match status" value="1"/>
</dbReference>
<feature type="repeat" description="ANK" evidence="3">
    <location>
        <begin position="531"/>
        <end position="563"/>
    </location>
</feature>
<dbReference type="PRINTS" id="PR01415">
    <property type="entry name" value="ANKYRIN"/>
</dbReference>
<dbReference type="EMBL" id="SPLM01000074">
    <property type="protein sequence ID" value="TMW62139.1"/>
    <property type="molecule type" value="Genomic_DNA"/>
</dbReference>
<dbReference type="PROSITE" id="PS50088">
    <property type="entry name" value="ANK_REPEAT"/>
    <property type="match status" value="4"/>
</dbReference>
<keyword evidence="1" id="KW-0677">Repeat</keyword>
<reference evidence="4" key="1">
    <citation type="submission" date="2019-03" db="EMBL/GenBank/DDBJ databases">
        <title>Long read genome sequence of the mycoparasitic Pythium oligandrum ATCC 38472 isolated from sugarbeet rhizosphere.</title>
        <authorList>
            <person name="Gaulin E."/>
        </authorList>
    </citation>
    <scope>NUCLEOTIDE SEQUENCE</scope>
    <source>
        <strain evidence="4">ATCC 38472_TT</strain>
    </source>
</reference>
<dbReference type="SUPFAM" id="SSF52058">
    <property type="entry name" value="L domain-like"/>
    <property type="match status" value="1"/>
</dbReference>
<dbReference type="Pfam" id="PF12796">
    <property type="entry name" value="Ank_2"/>
    <property type="match status" value="2"/>
</dbReference>
<dbReference type="InterPro" id="IPR036770">
    <property type="entry name" value="Ankyrin_rpt-contain_sf"/>
</dbReference>
<accession>A0A8K1CET7</accession>
<evidence type="ECO:0000313" key="4">
    <source>
        <dbReference type="EMBL" id="TMW62139.1"/>
    </source>
</evidence>
<dbReference type="Gene3D" id="3.80.10.10">
    <property type="entry name" value="Ribonuclease Inhibitor"/>
    <property type="match status" value="2"/>
</dbReference>
<dbReference type="Proteomes" id="UP000794436">
    <property type="component" value="Unassembled WGS sequence"/>
</dbReference>
<protein>
    <submittedName>
        <fullName evidence="4">Uncharacterized protein</fullName>
    </submittedName>
</protein>
<organism evidence="4 5">
    <name type="scientific">Pythium oligandrum</name>
    <name type="common">Mycoparasitic fungus</name>
    <dbReference type="NCBI Taxonomy" id="41045"/>
    <lineage>
        <taxon>Eukaryota</taxon>
        <taxon>Sar</taxon>
        <taxon>Stramenopiles</taxon>
        <taxon>Oomycota</taxon>
        <taxon>Peronosporomycetes</taxon>
        <taxon>Pythiales</taxon>
        <taxon>Pythiaceae</taxon>
        <taxon>Pythium</taxon>
    </lineage>
</organism>
<dbReference type="InterPro" id="IPR001611">
    <property type="entry name" value="Leu-rich_rpt"/>
</dbReference>
<dbReference type="Gene3D" id="1.25.40.20">
    <property type="entry name" value="Ankyrin repeat-containing domain"/>
    <property type="match status" value="2"/>
</dbReference>
<dbReference type="OrthoDB" id="10258888at2759"/>
<keyword evidence="5" id="KW-1185">Reference proteome</keyword>
<dbReference type="InterPro" id="IPR032675">
    <property type="entry name" value="LRR_dom_sf"/>
</dbReference>
<dbReference type="PANTHER" id="PTHR24171">
    <property type="entry name" value="ANKYRIN REPEAT DOMAIN-CONTAINING PROTEIN 39-RELATED"/>
    <property type="match status" value="1"/>
</dbReference>
<feature type="repeat" description="ANK" evidence="3">
    <location>
        <begin position="564"/>
        <end position="596"/>
    </location>
</feature>
<feature type="repeat" description="ANK" evidence="3">
    <location>
        <begin position="435"/>
        <end position="467"/>
    </location>
</feature>
<evidence type="ECO:0000313" key="5">
    <source>
        <dbReference type="Proteomes" id="UP000794436"/>
    </source>
</evidence>
<feature type="repeat" description="ANK" evidence="3">
    <location>
        <begin position="468"/>
        <end position="500"/>
    </location>
</feature>
<evidence type="ECO:0000256" key="2">
    <source>
        <dbReference type="ARBA" id="ARBA00023043"/>
    </source>
</evidence>